<dbReference type="GO" id="GO:0005737">
    <property type="term" value="C:cytoplasm"/>
    <property type="evidence" value="ECO:0007669"/>
    <property type="project" value="UniProtKB-SubCell"/>
</dbReference>
<evidence type="ECO:0000313" key="3">
    <source>
        <dbReference type="EnsemblMetazoa" id="XP_029344542.1"/>
    </source>
</evidence>
<dbReference type="InterPro" id="IPR008837">
    <property type="entry name" value="Serendipity_A"/>
</dbReference>
<name>A0A8R2NRH6_ACYPI</name>
<dbReference type="GO" id="GO:0005912">
    <property type="term" value="C:adherens junction"/>
    <property type="evidence" value="ECO:0007669"/>
    <property type="project" value="TreeGrafter"/>
</dbReference>
<dbReference type="PANTHER" id="PTHR18914:SF33">
    <property type="entry name" value="RE47911P-RELATED"/>
    <property type="match status" value="1"/>
</dbReference>
<dbReference type="RefSeq" id="XP_029344542.1">
    <property type="nucleotide sequence ID" value="XM_029488682.1"/>
</dbReference>
<proteinExistence type="predicted"/>
<dbReference type="PANTHER" id="PTHR18914">
    <property type="entry name" value="ALPHA CATENIN"/>
    <property type="match status" value="1"/>
</dbReference>
<evidence type="ECO:0000313" key="4">
    <source>
        <dbReference type="Proteomes" id="UP000007819"/>
    </source>
</evidence>
<dbReference type="GO" id="GO:0007349">
    <property type="term" value="P:cellularization"/>
    <property type="evidence" value="ECO:0007669"/>
    <property type="project" value="InterPro"/>
</dbReference>
<dbReference type="Pfam" id="PF05482">
    <property type="entry name" value="Serendipity_A"/>
    <property type="match status" value="1"/>
</dbReference>
<dbReference type="Proteomes" id="UP000007819">
    <property type="component" value="Chromosome A1"/>
</dbReference>
<dbReference type="GO" id="GO:0051015">
    <property type="term" value="F:actin filament binding"/>
    <property type="evidence" value="ECO:0007669"/>
    <property type="project" value="TreeGrafter"/>
</dbReference>
<dbReference type="GO" id="GO:0016477">
    <property type="term" value="P:cell migration"/>
    <property type="evidence" value="ECO:0007669"/>
    <property type="project" value="TreeGrafter"/>
</dbReference>
<dbReference type="KEGG" id="api:100160777"/>
<dbReference type="EnsemblMetazoa" id="XM_029488682.1">
    <property type="protein sequence ID" value="XP_029344542.1"/>
    <property type="gene ID" value="LOC100160777"/>
</dbReference>
<sequence>MDDLYFKIDIVLNECSRYLCKFEKKEFHEYKIIFIDLINGPLLQFVKSIQVFLKTFKNKNVYMLCVCLSQIRKCLLLYETTISEQNNVLNFEKVVSMYIIKRIQKCFYKLEDCLEMIDLTDVDEHPGKFIDQMNIVLNALSKRDHFELIKPNINKILFQAITIAKVADTIDNLEITSSSKHVLTAVQQFEKININETDNFFQYDYLSSSLSILERRINTSVLHLIFKIFNDPFFIIKKLIKKCGDSVDTQLRNSSDLSNMINDLDKYTDVLIQIGLFSVACCKNDEYVIPLKSCISSLELLDSDMVPAIIEFYLDPTSLVKKTFLKLLINHWVCEICEIQNLLDKIVDPYAFIQTTIETSMNIIDTLQKSDPNTNVDLYVYLLNGMINFSKFIEKIFTLTLFENKELSTTYKQYKNALREYNACLIYNQKTSHSYNESTKNQLLKRCAIVIKYLKNIQTITSDMLDDKSSSELENTYYILSKTKQSSLSVLQNDNLDNNDDLNLLLTTIQVQKSFYNNKSERKTSNKLCHQDYNCLPSTNETTYDNIVTMDLTNILDNFIHESFDMNKDNKNTVNIWEEIGIDTPTRIQDLEDVDNNFKSVKKCC</sequence>
<dbReference type="GeneID" id="100160777"/>
<dbReference type="GO" id="GO:0016342">
    <property type="term" value="C:catenin complex"/>
    <property type="evidence" value="ECO:0007669"/>
    <property type="project" value="TreeGrafter"/>
</dbReference>
<accession>A0A8R2NRH6</accession>
<reference evidence="3" key="2">
    <citation type="submission" date="2022-06" db="UniProtKB">
        <authorList>
            <consortium name="EnsemblMetazoa"/>
        </authorList>
    </citation>
    <scope>IDENTIFICATION</scope>
</reference>
<protein>
    <recommendedName>
        <fullName evidence="5">Serendipity locus protein alpha</fullName>
    </recommendedName>
</protein>
<comment type="subcellular location">
    <subcellularLocation>
        <location evidence="1">Cytoplasm</location>
    </subcellularLocation>
</comment>
<keyword evidence="2" id="KW-0963">Cytoplasm</keyword>
<organism evidence="3 4">
    <name type="scientific">Acyrthosiphon pisum</name>
    <name type="common">Pea aphid</name>
    <dbReference type="NCBI Taxonomy" id="7029"/>
    <lineage>
        <taxon>Eukaryota</taxon>
        <taxon>Metazoa</taxon>
        <taxon>Ecdysozoa</taxon>
        <taxon>Arthropoda</taxon>
        <taxon>Hexapoda</taxon>
        <taxon>Insecta</taxon>
        <taxon>Pterygota</taxon>
        <taxon>Neoptera</taxon>
        <taxon>Paraneoptera</taxon>
        <taxon>Hemiptera</taxon>
        <taxon>Sternorrhyncha</taxon>
        <taxon>Aphidomorpha</taxon>
        <taxon>Aphidoidea</taxon>
        <taxon>Aphididae</taxon>
        <taxon>Macrosiphini</taxon>
        <taxon>Acyrthosiphon</taxon>
    </lineage>
</organism>
<dbReference type="AlphaFoldDB" id="A0A8R2NRH6"/>
<reference evidence="4" key="1">
    <citation type="submission" date="2010-06" db="EMBL/GenBank/DDBJ databases">
        <authorList>
            <person name="Jiang H."/>
            <person name="Abraham K."/>
            <person name="Ali S."/>
            <person name="Alsbrooks S.L."/>
            <person name="Anim B.N."/>
            <person name="Anosike U.S."/>
            <person name="Attaway T."/>
            <person name="Bandaranaike D.P."/>
            <person name="Battles P.K."/>
            <person name="Bell S.N."/>
            <person name="Bell A.V."/>
            <person name="Beltran B."/>
            <person name="Bickham C."/>
            <person name="Bustamante Y."/>
            <person name="Caleb T."/>
            <person name="Canada A."/>
            <person name="Cardenas V."/>
            <person name="Carter K."/>
            <person name="Chacko J."/>
            <person name="Chandrabose M.N."/>
            <person name="Chavez D."/>
            <person name="Chavez A."/>
            <person name="Chen L."/>
            <person name="Chu H.-S."/>
            <person name="Claassen K.J."/>
            <person name="Cockrell R."/>
            <person name="Collins M."/>
            <person name="Cooper J.A."/>
            <person name="Cree A."/>
            <person name="Curry S.M."/>
            <person name="Da Y."/>
            <person name="Dao M.D."/>
            <person name="Das B."/>
            <person name="Davila M.-L."/>
            <person name="Davy-Carroll L."/>
            <person name="Denson S."/>
            <person name="Dinh H."/>
            <person name="Ebong V.E."/>
            <person name="Edwards J.R."/>
            <person name="Egan A."/>
            <person name="El-Daye J."/>
            <person name="Escobedo L."/>
            <person name="Fernandez S."/>
            <person name="Fernando P.R."/>
            <person name="Flagg N."/>
            <person name="Forbes L.D."/>
            <person name="Fowler R.G."/>
            <person name="Fu Q."/>
            <person name="Gabisi R.A."/>
            <person name="Ganer J."/>
            <person name="Garbino Pronczuk A."/>
            <person name="Garcia R.M."/>
            <person name="Garner T."/>
            <person name="Garrett T.E."/>
            <person name="Gonzalez D.A."/>
            <person name="Hamid H."/>
            <person name="Hawkins E.S."/>
            <person name="Hirani K."/>
            <person name="Hogues M.E."/>
            <person name="Hollins B."/>
            <person name="Hsiao C.-H."/>
            <person name="Jabil R."/>
            <person name="James M.L."/>
            <person name="Jhangiani S.N."/>
            <person name="Johnson B."/>
            <person name="Johnson Q."/>
            <person name="Joshi V."/>
            <person name="Kalu J.B."/>
            <person name="Kam C."/>
            <person name="Kashfia A."/>
            <person name="Keebler J."/>
            <person name="Kisamo H."/>
            <person name="Kovar C.L."/>
            <person name="Lago L.A."/>
            <person name="Lai C.-Y."/>
            <person name="Laidlaw J."/>
            <person name="Lara F."/>
            <person name="Le T.-K."/>
            <person name="Lee S.L."/>
            <person name="Legall F.H."/>
            <person name="Lemon S.J."/>
            <person name="Lewis L.R."/>
            <person name="Li B."/>
            <person name="Liu Y."/>
            <person name="Liu Y.-S."/>
            <person name="Lopez J."/>
            <person name="Lozado R.J."/>
            <person name="Lu J."/>
            <person name="Madu R.C."/>
            <person name="Maheshwari M."/>
            <person name="Maheshwari R."/>
            <person name="Malloy K."/>
            <person name="Martinez E."/>
            <person name="Mathew T."/>
            <person name="Mercado I.C."/>
            <person name="Mercado C."/>
            <person name="Meyer B."/>
            <person name="Montgomery K."/>
            <person name="Morgan M.B."/>
            <person name="Munidasa M."/>
            <person name="Nazareth L.V."/>
            <person name="Nelson J."/>
            <person name="Ng B.M."/>
            <person name="Nguyen N.B."/>
            <person name="Nguyen P.Q."/>
            <person name="Nguyen T."/>
            <person name="Obregon M."/>
            <person name="Okwuonu G.O."/>
            <person name="Onwere C.G."/>
            <person name="Orozco G."/>
            <person name="Parra A."/>
            <person name="Patel S."/>
            <person name="Patil S."/>
            <person name="Perez A."/>
            <person name="Perez Y."/>
            <person name="Pham C."/>
            <person name="Primus E.L."/>
            <person name="Pu L.-L."/>
            <person name="Puazo M."/>
            <person name="Qin X."/>
            <person name="Quiroz J.B."/>
            <person name="Reese J."/>
            <person name="Richards S."/>
            <person name="Rives C.M."/>
            <person name="Robberts R."/>
            <person name="Ruiz S.J."/>
            <person name="Ruiz M.J."/>
            <person name="Santibanez J."/>
            <person name="Schneider B.W."/>
            <person name="Sisson I."/>
            <person name="Smith M."/>
            <person name="Sodergren E."/>
            <person name="Song X.-Z."/>
            <person name="Song B.B."/>
            <person name="Summersgill H."/>
            <person name="Thelus R."/>
            <person name="Thornton R.D."/>
            <person name="Trejos Z.Y."/>
            <person name="Usmani K."/>
            <person name="Vattathil S."/>
            <person name="Villasana D."/>
            <person name="Walker D.L."/>
            <person name="Wang S."/>
            <person name="Wang K."/>
            <person name="White C.S."/>
            <person name="Williams A.C."/>
            <person name="Williamson J."/>
            <person name="Wilson K."/>
            <person name="Woghiren I.O."/>
            <person name="Woodworth J.R."/>
            <person name="Worley K.C."/>
            <person name="Wright R.A."/>
            <person name="Wu W."/>
            <person name="Young L."/>
            <person name="Zhang L."/>
            <person name="Zhang J."/>
            <person name="Zhu Y."/>
            <person name="Muzny D.M."/>
            <person name="Weinstock G."/>
            <person name="Gibbs R.A."/>
        </authorList>
    </citation>
    <scope>NUCLEOTIDE SEQUENCE [LARGE SCALE GENOMIC DNA]</scope>
    <source>
        <strain evidence="4">LSR1</strain>
    </source>
</reference>
<dbReference type="Gene3D" id="1.20.120.230">
    <property type="entry name" value="Alpha-catenin/vinculin-like"/>
    <property type="match status" value="1"/>
</dbReference>
<evidence type="ECO:0000256" key="2">
    <source>
        <dbReference type="ARBA" id="ARBA00022490"/>
    </source>
</evidence>
<evidence type="ECO:0008006" key="5">
    <source>
        <dbReference type="Google" id="ProtNLM"/>
    </source>
</evidence>
<keyword evidence="4" id="KW-1185">Reference proteome</keyword>
<dbReference type="GO" id="GO:0098609">
    <property type="term" value="P:cell-cell adhesion"/>
    <property type="evidence" value="ECO:0007669"/>
    <property type="project" value="TreeGrafter"/>
</dbReference>
<dbReference type="OrthoDB" id="6342160at2759"/>
<evidence type="ECO:0000256" key="1">
    <source>
        <dbReference type="ARBA" id="ARBA00004496"/>
    </source>
</evidence>
<dbReference type="GO" id="GO:0008013">
    <property type="term" value="F:beta-catenin binding"/>
    <property type="evidence" value="ECO:0007669"/>
    <property type="project" value="TreeGrafter"/>
</dbReference>